<dbReference type="PANTHER" id="PTHR43567:SF1">
    <property type="entry name" value="FLAVOREDOXIN"/>
    <property type="match status" value="1"/>
</dbReference>
<dbReference type="EMBL" id="CADCWN010000226">
    <property type="protein sequence ID" value="CAA9579982.1"/>
    <property type="molecule type" value="Genomic_DNA"/>
</dbReference>
<gene>
    <name evidence="5" type="ORF">AVDCRST_MAG18-2995</name>
</gene>
<sequence>MPKQALDLRQAHRLLSPGPVTLLTSQYRGQPNVMTVAWAAPVSLDPSLIGVAIHPGRLTHEFVAKSEQFVLNVPHLEIITATHRCGILSGRDGDKFATAGLTMELATEVDPPLIAECVAHIECGVVERVRLGDHDFFVGQPLAISADDQAFDGFWKTDDEVGHILHHLGADRYAALAKSYRVKGEQG</sequence>
<evidence type="ECO:0000256" key="3">
    <source>
        <dbReference type="ARBA" id="ARBA00038054"/>
    </source>
</evidence>
<dbReference type="InterPro" id="IPR012349">
    <property type="entry name" value="Split_barrel_FMN-bd"/>
</dbReference>
<comment type="cofactor">
    <cofactor evidence="1">
        <name>FMN</name>
        <dbReference type="ChEBI" id="CHEBI:58210"/>
    </cofactor>
</comment>
<dbReference type="SMART" id="SM00903">
    <property type="entry name" value="Flavin_Reduct"/>
    <property type="match status" value="1"/>
</dbReference>
<dbReference type="SUPFAM" id="SSF50475">
    <property type="entry name" value="FMN-binding split barrel"/>
    <property type="match status" value="1"/>
</dbReference>
<dbReference type="AlphaFoldDB" id="A0A6J4VM42"/>
<feature type="domain" description="Flavin reductase like" evidence="4">
    <location>
        <begin position="15"/>
        <end position="156"/>
    </location>
</feature>
<organism evidence="5">
    <name type="scientific">uncultured Thermomicrobiales bacterium</name>
    <dbReference type="NCBI Taxonomy" id="1645740"/>
    <lineage>
        <taxon>Bacteria</taxon>
        <taxon>Pseudomonadati</taxon>
        <taxon>Thermomicrobiota</taxon>
        <taxon>Thermomicrobia</taxon>
        <taxon>Thermomicrobiales</taxon>
        <taxon>environmental samples</taxon>
    </lineage>
</organism>
<dbReference type="GO" id="GO:0010181">
    <property type="term" value="F:FMN binding"/>
    <property type="evidence" value="ECO:0007669"/>
    <property type="project" value="InterPro"/>
</dbReference>
<protein>
    <submittedName>
        <fullName evidence="5">Uncharacterized protein AF_1786</fullName>
    </submittedName>
</protein>
<evidence type="ECO:0000256" key="1">
    <source>
        <dbReference type="ARBA" id="ARBA00001917"/>
    </source>
</evidence>
<dbReference type="GO" id="GO:0016646">
    <property type="term" value="F:oxidoreductase activity, acting on the CH-NH group of donors, NAD or NADP as acceptor"/>
    <property type="evidence" value="ECO:0007669"/>
    <property type="project" value="UniProtKB-ARBA"/>
</dbReference>
<dbReference type="PANTHER" id="PTHR43567">
    <property type="entry name" value="FLAVOREDOXIN-RELATED-RELATED"/>
    <property type="match status" value="1"/>
</dbReference>
<dbReference type="InterPro" id="IPR052174">
    <property type="entry name" value="Flavoredoxin"/>
</dbReference>
<proteinExistence type="inferred from homology"/>
<comment type="similarity">
    <text evidence="3">Belongs to the flavoredoxin family.</text>
</comment>
<evidence type="ECO:0000313" key="5">
    <source>
        <dbReference type="EMBL" id="CAA9579982.1"/>
    </source>
</evidence>
<keyword evidence="2" id="KW-0285">Flavoprotein</keyword>
<name>A0A6J4VM42_9BACT</name>
<evidence type="ECO:0000259" key="4">
    <source>
        <dbReference type="SMART" id="SM00903"/>
    </source>
</evidence>
<dbReference type="Gene3D" id="2.30.110.10">
    <property type="entry name" value="Electron Transport, Fmn-binding Protein, Chain A"/>
    <property type="match status" value="1"/>
</dbReference>
<accession>A0A6J4VM42</accession>
<dbReference type="InterPro" id="IPR002563">
    <property type="entry name" value="Flavin_Rdtase-like_dom"/>
</dbReference>
<reference evidence="5" key="1">
    <citation type="submission" date="2020-02" db="EMBL/GenBank/DDBJ databases">
        <authorList>
            <person name="Meier V. D."/>
        </authorList>
    </citation>
    <scope>NUCLEOTIDE SEQUENCE</scope>
    <source>
        <strain evidence="5">AVDCRST_MAG18</strain>
    </source>
</reference>
<dbReference type="Pfam" id="PF01613">
    <property type="entry name" value="Flavin_Reduct"/>
    <property type="match status" value="1"/>
</dbReference>
<evidence type="ECO:0000256" key="2">
    <source>
        <dbReference type="ARBA" id="ARBA00022630"/>
    </source>
</evidence>